<dbReference type="InterPro" id="IPR045272">
    <property type="entry name" value="ANXUR1/2-like"/>
</dbReference>
<dbReference type="FunFam" id="2.60.120.430:FF:000013">
    <property type="entry name" value="Putative receptor-like protein kinase"/>
    <property type="match status" value="1"/>
</dbReference>
<reference evidence="16" key="1">
    <citation type="submission" date="2023-03" db="EMBL/GenBank/DDBJ databases">
        <authorList>
            <person name="Julca I."/>
        </authorList>
    </citation>
    <scope>NUCLEOTIDE SEQUENCE</scope>
</reference>
<sequence>MGKNHHHFLCSLFLCLFFPCFNVQAQNSDYRVPDQYFINCGSAGSTTVNGRNFVGDVNPNSFTLSAPQSAVATNPSTNSSATLYGTARIFKQTSWYDLDIVNNGTYLVRFHFSPFISQDGVDLSTARFNVSASNFYLLSEFHVQNSTNNNASSNSPLIKDFFMNLNAGKFQIKFIPSGSSSLAFVNAIEAFLAPDGFISNSTPPVVVMGSSNSVYDGLISNALQVIHRINVGGSLVTPGVDTLGRTWVPDDDYMFFQNATVKTPFRNAPPQYGPGSATRFDAPDPVYNSAKVLNVNSSVLQNINATWSFAVNRNSRFLVRAHFCDILGGVSSDILKFNLFIQNFLQMVDAHYQNRDLAVPFYFDFAVDSGSSGLMNVSMGARQDSDTKTAFLNGLEIMELISSSGSISVLNSKSSKTNLGVIVGSVVGGVVLIIVSAVCLWFYLIRKKAKPVDTVDEWELPDMNRGTSYSRSTDRNTSGSPLPDLNLGLKIALGEVLFATKNFDEALVIGEGGFGKVYRGILRDGTKVAVKRSEPGRTQGFSEFQTEIMVLSKIRHRHLVSLIGYCDDRSEMVLVYEFMEKGTLKDHLYSSKGDPEKPTSEPKQALDNTLPKEQINLAEWGMSHIMKGELEKIIEPSLKGKISPDSLRRFGQIVQKCLQERGTDRPNMVDVLWELEYALQLQQTALPWQPNESSDSEVSYNLPMPLLGRFPSFSAAISEYEMEDSDVLRNRSSNHTDASAVFSQIIMQEPR</sequence>
<dbReference type="PROSITE" id="PS00107">
    <property type="entry name" value="PROTEIN_KINASE_ATP"/>
    <property type="match status" value="1"/>
</dbReference>
<proteinExistence type="predicted"/>
<name>A0AAV1DT86_OLDCO</name>
<evidence type="ECO:0000256" key="11">
    <source>
        <dbReference type="ARBA" id="ARBA00023180"/>
    </source>
</evidence>
<keyword evidence="5 14" id="KW-0732">Signal</keyword>
<evidence type="ECO:0000256" key="10">
    <source>
        <dbReference type="ARBA" id="ARBA00023136"/>
    </source>
</evidence>
<dbReference type="EMBL" id="OX459123">
    <property type="protein sequence ID" value="CAI9110242.1"/>
    <property type="molecule type" value="Genomic_DNA"/>
</dbReference>
<keyword evidence="11" id="KW-0325">Glycoprotein</keyword>
<dbReference type="InterPro" id="IPR024788">
    <property type="entry name" value="Malectin-like_Carb-bd_dom"/>
</dbReference>
<dbReference type="Gene3D" id="2.60.120.430">
    <property type="entry name" value="Galactose-binding lectin"/>
    <property type="match status" value="2"/>
</dbReference>
<evidence type="ECO:0000256" key="7">
    <source>
        <dbReference type="ARBA" id="ARBA00022777"/>
    </source>
</evidence>
<dbReference type="Pfam" id="PF12819">
    <property type="entry name" value="Malectin_like"/>
    <property type="match status" value="1"/>
</dbReference>
<evidence type="ECO:0000256" key="4">
    <source>
        <dbReference type="ARBA" id="ARBA00022692"/>
    </source>
</evidence>
<keyword evidence="6 12" id="KW-0547">Nucleotide-binding</keyword>
<keyword evidence="7" id="KW-0418">Kinase</keyword>
<dbReference type="SUPFAM" id="SSF56112">
    <property type="entry name" value="Protein kinase-like (PK-like)"/>
    <property type="match status" value="1"/>
</dbReference>
<evidence type="ECO:0000313" key="16">
    <source>
        <dbReference type="EMBL" id="CAI9110242.1"/>
    </source>
</evidence>
<evidence type="ECO:0000256" key="5">
    <source>
        <dbReference type="ARBA" id="ARBA00022729"/>
    </source>
</evidence>
<feature type="transmembrane region" description="Helical" evidence="13">
    <location>
        <begin position="419"/>
        <end position="444"/>
    </location>
</feature>
<dbReference type="Pfam" id="PF07714">
    <property type="entry name" value="PK_Tyr_Ser-Thr"/>
    <property type="match status" value="1"/>
</dbReference>
<feature type="domain" description="Protein kinase" evidence="15">
    <location>
        <begin position="503"/>
        <end position="751"/>
    </location>
</feature>
<keyword evidence="10 13" id="KW-0472">Membrane</keyword>
<dbReference type="PROSITE" id="PS50011">
    <property type="entry name" value="PROTEIN_KINASE_DOM"/>
    <property type="match status" value="1"/>
</dbReference>
<dbReference type="InterPro" id="IPR000719">
    <property type="entry name" value="Prot_kinase_dom"/>
</dbReference>
<dbReference type="Gene3D" id="3.30.200.20">
    <property type="entry name" value="Phosphorylase Kinase, domain 1"/>
    <property type="match status" value="1"/>
</dbReference>
<feature type="signal peptide" evidence="14">
    <location>
        <begin position="1"/>
        <end position="25"/>
    </location>
</feature>
<evidence type="ECO:0000256" key="14">
    <source>
        <dbReference type="SAM" id="SignalP"/>
    </source>
</evidence>
<comment type="subcellular location">
    <subcellularLocation>
        <location evidence="1">Membrane</location>
        <topology evidence="1">Single-pass type I membrane protein</topology>
    </subcellularLocation>
</comment>
<evidence type="ECO:0000256" key="9">
    <source>
        <dbReference type="ARBA" id="ARBA00022989"/>
    </source>
</evidence>
<dbReference type="InterPro" id="IPR001245">
    <property type="entry name" value="Ser-Thr/Tyr_kinase_cat_dom"/>
</dbReference>
<feature type="binding site" evidence="12">
    <location>
        <position position="531"/>
    </location>
    <ligand>
        <name>ATP</name>
        <dbReference type="ChEBI" id="CHEBI:30616"/>
    </ligand>
</feature>
<dbReference type="PANTHER" id="PTHR34590">
    <property type="entry name" value="OS03G0124300 PROTEIN-RELATED"/>
    <property type="match status" value="1"/>
</dbReference>
<dbReference type="GO" id="GO:0004714">
    <property type="term" value="F:transmembrane receptor protein tyrosine kinase activity"/>
    <property type="evidence" value="ECO:0007669"/>
    <property type="project" value="InterPro"/>
</dbReference>
<dbReference type="GO" id="GO:0004674">
    <property type="term" value="F:protein serine/threonine kinase activity"/>
    <property type="evidence" value="ECO:0007669"/>
    <property type="project" value="UniProtKB-KW"/>
</dbReference>
<dbReference type="InterPro" id="IPR011009">
    <property type="entry name" value="Kinase-like_dom_sf"/>
</dbReference>
<protein>
    <submittedName>
        <fullName evidence="16">OLC1v1010235C1</fullName>
    </submittedName>
</protein>
<keyword evidence="3" id="KW-0808">Transferase</keyword>
<evidence type="ECO:0000256" key="3">
    <source>
        <dbReference type="ARBA" id="ARBA00022679"/>
    </source>
</evidence>
<organism evidence="16 17">
    <name type="scientific">Oldenlandia corymbosa var. corymbosa</name>
    <dbReference type="NCBI Taxonomy" id="529605"/>
    <lineage>
        <taxon>Eukaryota</taxon>
        <taxon>Viridiplantae</taxon>
        <taxon>Streptophyta</taxon>
        <taxon>Embryophyta</taxon>
        <taxon>Tracheophyta</taxon>
        <taxon>Spermatophyta</taxon>
        <taxon>Magnoliopsida</taxon>
        <taxon>eudicotyledons</taxon>
        <taxon>Gunneridae</taxon>
        <taxon>Pentapetalae</taxon>
        <taxon>asterids</taxon>
        <taxon>lamiids</taxon>
        <taxon>Gentianales</taxon>
        <taxon>Rubiaceae</taxon>
        <taxon>Rubioideae</taxon>
        <taxon>Spermacoceae</taxon>
        <taxon>Hedyotis-Oldenlandia complex</taxon>
        <taxon>Oldenlandia</taxon>
    </lineage>
</organism>
<evidence type="ECO:0000256" key="2">
    <source>
        <dbReference type="ARBA" id="ARBA00022527"/>
    </source>
</evidence>
<feature type="chain" id="PRO_5043460509" evidence="14">
    <location>
        <begin position="26"/>
        <end position="751"/>
    </location>
</feature>
<gene>
    <name evidence="16" type="ORF">OLC1_LOCUS17943</name>
</gene>
<keyword evidence="8 12" id="KW-0067">ATP-binding</keyword>
<evidence type="ECO:0000313" key="17">
    <source>
        <dbReference type="Proteomes" id="UP001161247"/>
    </source>
</evidence>
<evidence type="ECO:0000256" key="6">
    <source>
        <dbReference type="ARBA" id="ARBA00022741"/>
    </source>
</evidence>
<dbReference type="Proteomes" id="UP001161247">
    <property type="component" value="Chromosome 6"/>
</dbReference>
<dbReference type="GO" id="GO:0016020">
    <property type="term" value="C:membrane"/>
    <property type="evidence" value="ECO:0007669"/>
    <property type="project" value="UniProtKB-SubCell"/>
</dbReference>
<accession>A0AAV1DT86</accession>
<dbReference type="InterPro" id="IPR017441">
    <property type="entry name" value="Protein_kinase_ATP_BS"/>
</dbReference>
<keyword evidence="2" id="KW-0723">Serine/threonine-protein kinase</keyword>
<dbReference type="GO" id="GO:0005524">
    <property type="term" value="F:ATP binding"/>
    <property type="evidence" value="ECO:0007669"/>
    <property type="project" value="UniProtKB-UniRule"/>
</dbReference>
<dbReference type="FunFam" id="2.60.120.430:FF:000005">
    <property type="entry name" value="Putative receptor-like protein kinase"/>
    <property type="match status" value="1"/>
</dbReference>
<evidence type="ECO:0000256" key="13">
    <source>
        <dbReference type="SAM" id="Phobius"/>
    </source>
</evidence>
<evidence type="ECO:0000259" key="15">
    <source>
        <dbReference type="PROSITE" id="PS50011"/>
    </source>
</evidence>
<dbReference type="PANTHER" id="PTHR34590:SF12">
    <property type="entry name" value="CARBOHYDRATE-BINDING PROTEIN OF THE ER PROTEIN"/>
    <property type="match status" value="1"/>
</dbReference>
<keyword evidence="4 13" id="KW-0812">Transmembrane</keyword>
<keyword evidence="17" id="KW-1185">Reference proteome</keyword>
<evidence type="ECO:0000256" key="1">
    <source>
        <dbReference type="ARBA" id="ARBA00004479"/>
    </source>
</evidence>
<dbReference type="FunFam" id="3.30.200.20:FF:000039">
    <property type="entry name" value="receptor-like protein kinase FERONIA"/>
    <property type="match status" value="1"/>
</dbReference>
<dbReference type="AlphaFoldDB" id="A0AAV1DT86"/>
<keyword evidence="9 13" id="KW-1133">Transmembrane helix</keyword>
<dbReference type="Gene3D" id="1.10.510.10">
    <property type="entry name" value="Transferase(Phosphotransferase) domain 1"/>
    <property type="match status" value="1"/>
</dbReference>
<evidence type="ECO:0000256" key="12">
    <source>
        <dbReference type="PROSITE-ProRule" id="PRU10141"/>
    </source>
</evidence>
<evidence type="ECO:0000256" key="8">
    <source>
        <dbReference type="ARBA" id="ARBA00022840"/>
    </source>
</evidence>